<keyword evidence="4" id="KW-0012">Acyltransferase</keyword>
<dbReference type="SMART" id="SM01266">
    <property type="entry name" value="Mac"/>
    <property type="match status" value="1"/>
</dbReference>
<keyword evidence="3" id="KW-0677">Repeat</keyword>
<reference evidence="7" key="1">
    <citation type="journal article" date="2014" name="Int. J. Syst. Evol. Microbiol.">
        <title>Complete genome sequence of Corynebacterium casei LMG S-19264T (=DSM 44701T), isolated from a smear-ripened cheese.</title>
        <authorList>
            <consortium name="US DOE Joint Genome Institute (JGI-PGF)"/>
            <person name="Walter F."/>
            <person name="Albersmeier A."/>
            <person name="Kalinowski J."/>
            <person name="Ruckert C."/>
        </authorList>
    </citation>
    <scope>NUCLEOTIDE SEQUENCE</scope>
    <source>
        <strain evidence="7">JCM 4988</strain>
    </source>
</reference>
<evidence type="ECO:0000256" key="3">
    <source>
        <dbReference type="ARBA" id="ARBA00022737"/>
    </source>
</evidence>
<comment type="caution">
    <text evidence="7">The sequence shown here is derived from an EMBL/GenBank/DDBJ whole genome shotgun (WGS) entry which is preliminary data.</text>
</comment>
<dbReference type="FunFam" id="2.160.10.10:FF:000025">
    <property type="entry name" value="Hexapeptide-repeat containing-acetyltransferase"/>
    <property type="match status" value="1"/>
</dbReference>
<dbReference type="AlphaFoldDB" id="A0A918QDB1"/>
<keyword evidence="8" id="KW-1185">Reference proteome</keyword>
<dbReference type="SUPFAM" id="SSF51161">
    <property type="entry name" value="Trimeric LpxA-like enzymes"/>
    <property type="match status" value="1"/>
</dbReference>
<dbReference type="GO" id="GO:0008374">
    <property type="term" value="F:O-acyltransferase activity"/>
    <property type="evidence" value="ECO:0007669"/>
    <property type="project" value="TreeGrafter"/>
</dbReference>
<dbReference type="PANTHER" id="PTHR23416:SF23">
    <property type="entry name" value="ACETYLTRANSFERASE C18B11.09C-RELATED"/>
    <property type="match status" value="1"/>
</dbReference>
<gene>
    <name evidence="7" type="ORF">GCM10010387_36900</name>
</gene>
<name>A0A918QDB1_9ACTN</name>
<dbReference type="InterPro" id="IPR018357">
    <property type="entry name" value="Hexapep_transf_CS"/>
</dbReference>
<dbReference type="RefSeq" id="WP_229869198.1">
    <property type="nucleotide sequence ID" value="NZ_BMWG01000011.1"/>
</dbReference>
<dbReference type="Proteomes" id="UP000630936">
    <property type="component" value="Unassembled WGS sequence"/>
</dbReference>
<dbReference type="Pfam" id="PF00132">
    <property type="entry name" value="Hexapep"/>
    <property type="match status" value="1"/>
</dbReference>
<accession>A0A918QDB1</accession>
<feature type="domain" description="Maltose/galactoside acetyltransferase" evidence="6">
    <location>
        <begin position="49"/>
        <end position="103"/>
    </location>
</feature>
<dbReference type="InterPro" id="IPR001451">
    <property type="entry name" value="Hexapep"/>
</dbReference>
<evidence type="ECO:0000256" key="1">
    <source>
        <dbReference type="ARBA" id="ARBA00007274"/>
    </source>
</evidence>
<evidence type="ECO:0000259" key="6">
    <source>
        <dbReference type="SMART" id="SM01266"/>
    </source>
</evidence>
<dbReference type="InterPro" id="IPR024688">
    <property type="entry name" value="Mac_dom"/>
</dbReference>
<dbReference type="CDD" id="cd03357">
    <property type="entry name" value="LbH_MAT_GAT"/>
    <property type="match status" value="1"/>
</dbReference>
<organism evidence="7 8">
    <name type="scientific">Streptomyces inusitatus</name>
    <dbReference type="NCBI Taxonomy" id="68221"/>
    <lineage>
        <taxon>Bacteria</taxon>
        <taxon>Bacillati</taxon>
        <taxon>Actinomycetota</taxon>
        <taxon>Actinomycetes</taxon>
        <taxon>Kitasatosporales</taxon>
        <taxon>Streptomycetaceae</taxon>
        <taxon>Streptomyces</taxon>
    </lineage>
</organism>
<dbReference type="PROSITE" id="PS00101">
    <property type="entry name" value="HEXAPEP_TRANSFERASES"/>
    <property type="match status" value="1"/>
</dbReference>
<dbReference type="PANTHER" id="PTHR23416">
    <property type="entry name" value="SIALIC ACID SYNTHASE-RELATED"/>
    <property type="match status" value="1"/>
</dbReference>
<dbReference type="Gene3D" id="2.160.10.10">
    <property type="entry name" value="Hexapeptide repeat proteins"/>
    <property type="match status" value="1"/>
</dbReference>
<dbReference type="GO" id="GO:0005829">
    <property type="term" value="C:cytosol"/>
    <property type="evidence" value="ECO:0007669"/>
    <property type="project" value="TreeGrafter"/>
</dbReference>
<evidence type="ECO:0000256" key="5">
    <source>
        <dbReference type="SAM" id="MobiDB-lite"/>
    </source>
</evidence>
<feature type="region of interest" description="Disordered" evidence="5">
    <location>
        <begin position="1"/>
        <end position="36"/>
    </location>
</feature>
<evidence type="ECO:0000256" key="2">
    <source>
        <dbReference type="ARBA" id="ARBA00022679"/>
    </source>
</evidence>
<protein>
    <submittedName>
        <fullName evidence="7">Maltose O-acetyltransferase</fullName>
    </submittedName>
</protein>
<keyword evidence="2" id="KW-0808">Transferase</keyword>
<reference evidence="7" key="2">
    <citation type="submission" date="2020-09" db="EMBL/GenBank/DDBJ databases">
        <authorList>
            <person name="Sun Q."/>
            <person name="Ohkuma M."/>
        </authorList>
    </citation>
    <scope>NUCLEOTIDE SEQUENCE</scope>
    <source>
        <strain evidence="7">JCM 4988</strain>
    </source>
</reference>
<sequence>MNPTTPGTPSAPAEPAAGPPAPAPASASASAEPAEPAELAELAELARIKARLSSGELYSATDPALRPYRKRCMDLLDRFNGTALSDFRTRESVLGELLGRLGPGGWVMPRFLCEFGFFIELGPGTKVNFDVMMLDCAPITLGADVFVGPRSQLFTANHPLNPELRRTMWEQARPITLEDRVWLGGGVTVVPGVTIGADTVVGAGSVVTKDLPPKVLAVGNPARIVRGL</sequence>
<evidence type="ECO:0000256" key="4">
    <source>
        <dbReference type="ARBA" id="ARBA00023315"/>
    </source>
</evidence>
<dbReference type="InterPro" id="IPR051159">
    <property type="entry name" value="Hexapeptide_acetyltransf"/>
</dbReference>
<dbReference type="GO" id="GO:0016407">
    <property type="term" value="F:acetyltransferase activity"/>
    <property type="evidence" value="ECO:0007669"/>
    <property type="project" value="InterPro"/>
</dbReference>
<dbReference type="EMBL" id="BMWG01000011">
    <property type="protein sequence ID" value="GGZ39364.1"/>
    <property type="molecule type" value="Genomic_DNA"/>
</dbReference>
<proteinExistence type="inferred from homology"/>
<evidence type="ECO:0000313" key="8">
    <source>
        <dbReference type="Proteomes" id="UP000630936"/>
    </source>
</evidence>
<evidence type="ECO:0000313" key="7">
    <source>
        <dbReference type="EMBL" id="GGZ39364.1"/>
    </source>
</evidence>
<feature type="compositionally biased region" description="Low complexity" evidence="5">
    <location>
        <begin position="1"/>
        <end position="16"/>
    </location>
</feature>
<dbReference type="Pfam" id="PF12464">
    <property type="entry name" value="Mac"/>
    <property type="match status" value="1"/>
</dbReference>
<dbReference type="InterPro" id="IPR011004">
    <property type="entry name" value="Trimer_LpxA-like_sf"/>
</dbReference>
<comment type="similarity">
    <text evidence="1">Belongs to the transferase hexapeptide repeat family.</text>
</comment>
<feature type="compositionally biased region" description="Low complexity" evidence="5">
    <location>
        <begin position="24"/>
        <end position="36"/>
    </location>
</feature>